<dbReference type="EMBL" id="OY731400">
    <property type="protein sequence ID" value="CAJ1937759.1"/>
    <property type="molecule type" value="Genomic_DNA"/>
</dbReference>
<evidence type="ECO:0000313" key="1">
    <source>
        <dbReference type="EMBL" id="CAJ1937759.1"/>
    </source>
</evidence>
<protein>
    <submittedName>
        <fullName evidence="1">Uncharacterized protein</fullName>
    </submittedName>
</protein>
<dbReference type="Gramene" id="rna-AYBTSS11_LOCUS8200">
    <property type="protein sequence ID" value="CAJ1937759.1"/>
    <property type="gene ID" value="gene-AYBTSS11_LOCUS8200"/>
</dbReference>
<name>A0AA86S0J7_9FABA</name>
<proteinExistence type="predicted"/>
<gene>
    <name evidence="1" type="ORF">AYBTSS11_LOCUS8200</name>
</gene>
<accession>A0AA86S0J7</accession>
<keyword evidence="2" id="KW-1185">Reference proteome</keyword>
<dbReference type="Proteomes" id="UP001189624">
    <property type="component" value="Chromosome 3"/>
</dbReference>
<sequence length="201" mass="22782">MGKAQRFELNPKGQKMKMIHNMNQFIGDWLCGKGLVDWSRSIHYECGTRLIVKALLKSGTNIQVISVSGEEYSSTFEMVHVARYSWRRKKSGVHMVSTDRDGAATKTVNDLTKTGWGGDGCNDKISPWWLTQTCAPLTVCHLSAAVTFIGWSRDQVRSLKDLSSLYTTFLYARVKINPFTLPIKLNLTYLFSSFKSHKNYS</sequence>
<organism evidence="1 2">
    <name type="scientific">Sphenostylis stenocarpa</name>
    <dbReference type="NCBI Taxonomy" id="92480"/>
    <lineage>
        <taxon>Eukaryota</taxon>
        <taxon>Viridiplantae</taxon>
        <taxon>Streptophyta</taxon>
        <taxon>Embryophyta</taxon>
        <taxon>Tracheophyta</taxon>
        <taxon>Spermatophyta</taxon>
        <taxon>Magnoliopsida</taxon>
        <taxon>eudicotyledons</taxon>
        <taxon>Gunneridae</taxon>
        <taxon>Pentapetalae</taxon>
        <taxon>rosids</taxon>
        <taxon>fabids</taxon>
        <taxon>Fabales</taxon>
        <taxon>Fabaceae</taxon>
        <taxon>Papilionoideae</taxon>
        <taxon>50 kb inversion clade</taxon>
        <taxon>NPAAA clade</taxon>
        <taxon>indigoferoid/millettioid clade</taxon>
        <taxon>Phaseoleae</taxon>
        <taxon>Sphenostylis</taxon>
    </lineage>
</organism>
<reference evidence="1" key="1">
    <citation type="submission" date="2023-10" db="EMBL/GenBank/DDBJ databases">
        <authorList>
            <person name="Domelevo Entfellner J.-B."/>
        </authorList>
    </citation>
    <scope>NUCLEOTIDE SEQUENCE</scope>
</reference>
<evidence type="ECO:0000313" key="2">
    <source>
        <dbReference type="Proteomes" id="UP001189624"/>
    </source>
</evidence>
<dbReference type="AlphaFoldDB" id="A0AA86S0J7"/>